<organism evidence="9 10">
    <name type="scientific">Halanaerobium polyolivorans</name>
    <dbReference type="NCBI Taxonomy" id="2886943"/>
    <lineage>
        <taxon>Bacteria</taxon>
        <taxon>Bacillati</taxon>
        <taxon>Bacillota</taxon>
        <taxon>Clostridia</taxon>
        <taxon>Halanaerobiales</taxon>
        <taxon>Halanaerobiaceae</taxon>
        <taxon>Halanaerobium</taxon>
    </lineage>
</organism>
<name>A0AAW4WV38_9FIRM</name>
<evidence type="ECO:0000313" key="10">
    <source>
        <dbReference type="Proteomes" id="UP001199296"/>
    </source>
</evidence>
<dbReference type="GO" id="GO:0005886">
    <property type="term" value="C:plasma membrane"/>
    <property type="evidence" value="ECO:0007669"/>
    <property type="project" value="UniProtKB-SubCell"/>
</dbReference>
<comment type="subcellular location">
    <subcellularLocation>
        <location evidence="1">Cell membrane</location>
        <topology evidence="1">Multi-pass membrane protein</topology>
    </subcellularLocation>
</comment>
<keyword evidence="3" id="KW-1003">Cell membrane</keyword>
<dbReference type="PANTHER" id="PTHR33778">
    <property type="entry name" value="PROTEIN MGTC"/>
    <property type="match status" value="1"/>
</dbReference>
<evidence type="ECO:0000256" key="1">
    <source>
        <dbReference type="ARBA" id="ARBA00004651"/>
    </source>
</evidence>
<feature type="transmembrane region" description="Helical" evidence="7">
    <location>
        <begin position="34"/>
        <end position="52"/>
    </location>
</feature>
<reference evidence="9 10" key="1">
    <citation type="submission" date="2021-10" db="EMBL/GenBank/DDBJ databases">
        <authorList>
            <person name="Grouzdev D.S."/>
            <person name="Pantiukh K.S."/>
            <person name="Krutkina M.S."/>
        </authorList>
    </citation>
    <scope>NUCLEOTIDE SEQUENCE [LARGE SCALE GENOMIC DNA]</scope>
    <source>
        <strain evidence="9 10">Z-7514</strain>
    </source>
</reference>
<evidence type="ECO:0000256" key="6">
    <source>
        <dbReference type="ARBA" id="ARBA00023136"/>
    </source>
</evidence>
<evidence type="ECO:0000256" key="5">
    <source>
        <dbReference type="ARBA" id="ARBA00022989"/>
    </source>
</evidence>
<sequence>MLEYTMRIILSGLIGGVVGYERQTRDKAAGMRTNILVAVTSCLIMISSYRLAIDLGPTDAYADAARIVAQVVSGVGFIGAGTIIKHKDKVKGLTTAAGLWAVSGLGIAVGQGYYFIAIVATLVILSTLALSSFFH</sequence>
<dbReference type="InterPro" id="IPR049177">
    <property type="entry name" value="MgtC_SapB_SrpB_YhiD_N"/>
</dbReference>
<dbReference type="InterPro" id="IPR003416">
    <property type="entry name" value="MgtC/SapB/SrpB/YhiD_fam"/>
</dbReference>
<comment type="similarity">
    <text evidence="2">Belongs to the MgtC/SapB family.</text>
</comment>
<comment type="caution">
    <text evidence="9">The sequence shown here is derived from an EMBL/GenBank/DDBJ whole genome shotgun (WGS) entry which is preliminary data.</text>
</comment>
<evidence type="ECO:0000313" key="9">
    <source>
        <dbReference type="EMBL" id="MCC3144973.1"/>
    </source>
</evidence>
<dbReference type="PRINTS" id="PR01837">
    <property type="entry name" value="MGTCSAPBPROT"/>
</dbReference>
<keyword evidence="4 7" id="KW-0812">Transmembrane</keyword>
<dbReference type="Proteomes" id="UP001199296">
    <property type="component" value="Unassembled WGS sequence"/>
</dbReference>
<evidence type="ECO:0000256" key="3">
    <source>
        <dbReference type="ARBA" id="ARBA00022475"/>
    </source>
</evidence>
<evidence type="ECO:0000256" key="2">
    <source>
        <dbReference type="ARBA" id="ARBA00009298"/>
    </source>
</evidence>
<evidence type="ECO:0000259" key="8">
    <source>
        <dbReference type="Pfam" id="PF02308"/>
    </source>
</evidence>
<accession>A0AAW4WV38</accession>
<proteinExistence type="inferred from homology"/>
<feature type="transmembrane region" description="Helical" evidence="7">
    <location>
        <begin position="64"/>
        <end position="83"/>
    </location>
</feature>
<keyword evidence="10" id="KW-1185">Reference proteome</keyword>
<feature type="transmembrane region" description="Helical" evidence="7">
    <location>
        <begin position="114"/>
        <end position="134"/>
    </location>
</feature>
<keyword evidence="5 7" id="KW-1133">Transmembrane helix</keyword>
<feature type="domain" description="MgtC/SapB/SrpB/YhiD N-terminal" evidence="8">
    <location>
        <begin position="9"/>
        <end position="134"/>
    </location>
</feature>
<evidence type="ECO:0000256" key="4">
    <source>
        <dbReference type="ARBA" id="ARBA00022692"/>
    </source>
</evidence>
<gene>
    <name evidence="9" type="ORF">LJ207_06525</name>
</gene>
<keyword evidence="6 7" id="KW-0472">Membrane</keyword>
<dbReference type="AlphaFoldDB" id="A0AAW4WV38"/>
<dbReference type="RefSeq" id="WP_229345341.1">
    <property type="nucleotide sequence ID" value="NZ_JAJFAT010000007.1"/>
</dbReference>
<dbReference type="PANTHER" id="PTHR33778:SF1">
    <property type="entry name" value="MAGNESIUM TRANSPORTER YHID-RELATED"/>
    <property type="match status" value="1"/>
</dbReference>
<evidence type="ECO:0000256" key="7">
    <source>
        <dbReference type="SAM" id="Phobius"/>
    </source>
</evidence>
<dbReference type="Pfam" id="PF02308">
    <property type="entry name" value="MgtC"/>
    <property type="match status" value="1"/>
</dbReference>
<dbReference type="EMBL" id="JAJFAT010000007">
    <property type="protein sequence ID" value="MCC3144973.1"/>
    <property type="molecule type" value="Genomic_DNA"/>
</dbReference>
<protein>
    <submittedName>
        <fullName evidence="9">MgtC/SapB family protein</fullName>
    </submittedName>
</protein>